<feature type="transmembrane region" description="Helical" evidence="1">
    <location>
        <begin position="92"/>
        <end position="116"/>
    </location>
</feature>
<dbReference type="Proteomes" id="UP000199544">
    <property type="component" value="Unassembled WGS sequence"/>
</dbReference>
<keyword evidence="1" id="KW-0812">Transmembrane</keyword>
<dbReference type="Pfam" id="PF13930">
    <property type="entry name" value="Endonuclea_NS_2"/>
    <property type="match status" value="1"/>
</dbReference>
<feature type="transmembrane region" description="Helical" evidence="1">
    <location>
        <begin position="246"/>
        <end position="265"/>
    </location>
</feature>
<dbReference type="GO" id="GO:0008233">
    <property type="term" value="F:peptidase activity"/>
    <property type="evidence" value="ECO:0007669"/>
    <property type="project" value="UniProtKB-KW"/>
</dbReference>
<keyword evidence="3" id="KW-0378">Hydrolase</keyword>
<evidence type="ECO:0000259" key="2">
    <source>
        <dbReference type="Pfam" id="PF13930"/>
    </source>
</evidence>
<evidence type="ECO:0000313" key="3">
    <source>
        <dbReference type="EMBL" id="SDM85194.1"/>
    </source>
</evidence>
<accession>A0A1G9WKX4</accession>
<name>A0A1G9WKX4_9BACL</name>
<dbReference type="OrthoDB" id="2986766at2"/>
<dbReference type="Pfam" id="PF13367">
    <property type="entry name" value="PrsW-protease"/>
    <property type="match status" value="1"/>
</dbReference>
<evidence type="ECO:0000256" key="1">
    <source>
        <dbReference type="SAM" id="Phobius"/>
    </source>
</evidence>
<dbReference type="AlphaFoldDB" id="A0A1G9WKX4"/>
<feature type="transmembrane region" description="Helical" evidence="1">
    <location>
        <begin position="285"/>
        <end position="305"/>
    </location>
</feature>
<keyword evidence="1" id="KW-1133">Transmembrane helix</keyword>
<dbReference type="InterPro" id="IPR026898">
    <property type="entry name" value="PrsW"/>
</dbReference>
<protein>
    <submittedName>
        <fullName evidence="3">Protease prsW family protein</fullName>
    </submittedName>
</protein>
<keyword evidence="4" id="KW-1185">Reference proteome</keyword>
<reference evidence="4" key="1">
    <citation type="submission" date="2016-10" db="EMBL/GenBank/DDBJ databases">
        <authorList>
            <person name="Varghese N."/>
            <person name="Submissions S."/>
        </authorList>
    </citation>
    <scope>NUCLEOTIDE SEQUENCE [LARGE SCALE GENOMIC DNA]</scope>
    <source>
        <strain evidence="4">CGMCC 1.6854</strain>
    </source>
</reference>
<dbReference type="EMBL" id="FNHW01000001">
    <property type="protein sequence ID" value="SDM85194.1"/>
    <property type="molecule type" value="Genomic_DNA"/>
</dbReference>
<gene>
    <name evidence="3" type="ORF">SAMN04488137_2242</name>
</gene>
<dbReference type="InterPro" id="IPR044929">
    <property type="entry name" value="DNA/RNA_non-sp_Endonuclease_sf"/>
</dbReference>
<dbReference type="GO" id="GO:0006508">
    <property type="term" value="P:proteolysis"/>
    <property type="evidence" value="ECO:0007669"/>
    <property type="project" value="UniProtKB-KW"/>
</dbReference>
<dbReference type="STRING" id="459525.SAMN04488137_2242"/>
<evidence type="ECO:0000313" key="4">
    <source>
        <dbReference type="Proteomes" id="UP000199544"/>
    </source>
</evidence>
<feature type="transmembrane region" description="Helical" evidence="1">
    <location>
        <begin position="381"/>
        <end position="400"/>
    </location>
</feature>
<keyword evidence="3" id="KW-0645">Protease</keyword>
<keyword evidence="1" id="KW-0472">Membrane</keyword>
<feature type="transmembrane region" description="Helical" evidence="1">
    <location>
        <begin position="220"/>
        <end position="239"/>
    </location>
</feature>
<feature type="transmembrane region" description="Helical" evidence="1">
    <location>
        <begin position="33"/>
        <end position="56"/>
    </location>
</feature>
<sequence>MLKTKLERLRLTLRHKIGAIGHRIMSWVQSHPWIRTLYSILSWVSLLLFLLSLFFIKDSRTMFVQFLWSFYLLLQFWIICRSKTFTWRKFTSFFMAGAWLIAPLNAMIVLLITAVLGGRALDVWSQSFITPVTEEVLKLLPLAIYLSLSRRATALSLTDYALAGAATGAGFQFLEETARRLVSGGLYGKSLLTGQVLHWDFFSLFPGYFEGYILNERTSAGHAVLTAMVTVGFALAIRYKRRLKGFTLFIPLCLLGLSILDHIVWNAGYRAPVVLRGFHDLLGSGYASKPLFLGMLIAAMVIDYWDLNRAKDKLLLLPEERMINPVSELRNLLTSFYRDRERFGSFLYFYRERRELGFTMVRGDEEAKSRVHELSATVHQYYGALMLLSAILIFSGYGWIFGSSGLESCFACLFDSLQNWWDYRLSGAEKFMLLAGAFALFFPVLGVWSALGAVSAAAGLAQSGHQIADMLRHPRKLISPEYAAAAVFTLGLNRLPFGKIVGKKLLKTASGWKKYELVTKGGLVYRTTLGKNGELRAVFAKIEPKSLGKGTDTNDASRKLMKLFGGKNTDDAGHAIGNKLGGLGNKNSANLFPQNHSINRGAFRAFEKQIHDEVNAGKTVFVRVVPKYAPGAIRPHEVAYSVRINGNTITRIFKNP</sequence>
<dbReference type="Gene3D" id="3.40.570.10">
    <property type="entry name" value="Extracellular Endonuclease, subunit A"/>
    <property type="match status" value="1"/>
</dbReference>
<feature type="domain" description="Type VII secretion system protein EssD-like" evidence="2">
    <location>
        <begin position="560"/>
        <end position="644"/>
    </location>
</feature>
<feature type="transmembrane region" description="Helical" evidence="1">
    <location>
        <begin position="62"/>
        <end position="80"/>
    </location>
</feature>
<feature type="transmembrane region" description="Helical" evidence="1">
    <location>
        <begin position="431"/>
        <end position="461"/>
    </location>
</feature>
<dbReference type="InterPro" id="IPR044927">
    <property type="entry name" value="Endonuclea_NS_2"/>
</dbReference>
<organism evidence="3 4">
    <name type="scientific">Fictibacillus solisalsi</name>
    <dbReference type="NCBI Taxonomy" id="459525"/>
    <lineage>
        <taxon>Bacteria</taxon>
        <taxon>Bacillati</taxon>
        <taxon>Bacillota</taxon>
        <taxon>Bacilli</taxon>
        <taxon>Bacillales</taxon>
        <taxon>Fictibacillaceae</taxon>
        <taxon>Fictibacillus</taxon>
    </lineage>
</organism>
<proteinExistence type="predicted"/>